<feature type="compositionally biased region" description="Low complexity" evidence="1">
    <location>
        <begin position="206"/>
        <end position="215"/>
    </location>
</feature>
<dbReference type="EMBL" id="PGCI01000066">
    <property type="protein sequence ID" value="PLW43611.1"/>
    <property type="molecule type" value="Genomic_DNA"/>
</dbReference>
<dbReference type="Proteomes" id="UP000235392">
    <property type="component" value="Unassembled WGS sequence"/>
</dbReference>
<proteinExistence type="predicted"/>
<name>A0A2N5V0T2_9BASI</name>
<protein>
    <submittedName>
        <fullName evidence="2">Uncharacterized protein</fullName>
    </submittedName>
</protein>
<accession>A0A2N5V0T2</accession>
<evidence type="ECO:0000313" key="3">
    <source>
        <dbReference type="Proteomes" id="UP000235392"/>
    </source>
</evidence>
<feature type="region of interest" description="Disordered" evidence="1">
    <location>
        <begin position="189"/>
        <end position="217"/>
    </location>
</feature>
<evidence type="ECO:0000256" key="1">
    <source>
        <dbReference type="SAM" id="MobiDB-lite"/>
    </source>
</evidence>
<sequence length="244" mass="27079">MNQAISSTQTMSAKPDPSWMGVQPTALELYRLGLLRAASHHLPSIPPSNPWDCLAFRQISHRLIGWDRLYSERTGQEYIFQNYFDEALIGPEVLCDVSSVLRPFVSDTNFFSKSDQYHQDGKLDQAIDLQSNATLSSDDATESSIINSDDCPEGDGQDLSLGWKTSLAPPPPFLPPVVQTAPTAHLDFNSYNGHDCQPPPIAHDQPSSSSDPASSCNPRYRKAHLIDSFFDGMVDFKRRKILPA</sequence>
<gene>
    <name evidence="2" type="ORF">PCASD_11438</name>
</gene>
<evidence type="ECO:0000313" key="2">
    <source>
        <dbReference type="EMBL" id="PLW43611.1"/>
    </source>
</evidence>
<dbReference type="AlphaFoldDB" id="A0A2N5V0T2"/>
<reference evidence="2 3" key="1">
    <citation type="submission" date="2017-11" db="EMBL/GenBank/DDBJ databases">
        <title>De novo assembly and phasing of dikaryotic genomes from two isolates of Puccinia coronata f. sp. avenae, the causal agent of oat crown rust.</title>
        <authorList>
            <person name="Miller M.E."/>
            <person name="Zhang Y."/>
            <person name="Omidvar V."/>
            <person name="Sperschneider J."/>
            <person name="Schwessinger B."/>
            <person name="Raley C."/>
            <person name="Palmer J.M."/>
            <person name="Garnica D."/>
            <person name="Upadhyaya N."/>
            <person name="Rathjen J."/>
            <person name="Taylor J.M."/>
            <person name="Park R.F."/>
            <person name="Dodds P.N."/>
            <person name="Hirsch C.D."/>
            <person name="Kianian S.F."/>
            <person name="Figueroa M."/>
        </authorList>
    </citation>
    <scope>NUCLEOTIDE SEQUENCE [LARGE SCALE GENOMIC DNA]</scope>
    <source>
        <strain evidence="2">12SD80</strain>
    </source>
</reference>
<organism evidence="2 3">
    <name type="scientific">Puccinia coronata f. sp. avenae</name>
    <dbReference type="NCBI Taxonomy" id="200324"/>
    <lineage>
        <taxon>Eukaryota</taxon>
        <taxon>Fungi</taxon>
        <taxon>Dikarya</taxon>
        <taxon>Basidiomycota</taxon>
        <taxon>Pucciniomycotina</taxon>
        <taxon>Pucciniomycetes</taxon>
        <taxon>Pucciniales</taxon>
        <taxon>Pucciniaceae</taxon>
        <taxon>Puccinia</taxon>
    </lineage>
</organism>
<comment type="caution">
    <text evidence="2">The sequence shown here is derived from an EMBL/GenBank/DDBJ whole genome shotgun (WGS) entry which is preliminary data.</text>
</comment>